<proteinExistence type="predicted"/>
<dbReference type="Proteomes" id="UP000304912">
    <property type="component" value="Plasmid plas12"/>
</dbReference>
<sequence>MKELAGQGKVSQLIAIGNRDTGWLISVTFRDDIWFLQAAGTNSPRVIKTELALYKLIKKVGCAATLTDLEFTMKNTATDMAAMFAVAQLNLDANNLSLLSKDVVMLYTNSIMEKCDLRVSEDDLISAIKEYIVDTALFTSKLNTQCLSAGNSEVKPLSLLWTHLHSLGNIHSAYQNQVESVLANLKSEHLQ</sequence>
<dbReference type="RefSeq" id="WP_139758032.1">
    <property type="nucleotide sequence ID" value="NZ_CP039853.1"/>
</dbReference>
<dbReference type="AlphaFoldDB" id="A0A5B7YID5"/>
<dbReference type="EMBL" id="CP039853">
    <property type="protein sequence ID" value="QCZ95305.1"/>
    <property type="molecule type" value="Genomic_DNA"/>
</dbReference>
<evidence type="ECO:0000313" key="1">
    <source>
        <dbReference type="EMBL" id="QCZ95305.1"/>
    </source>
</evidence>
<evidence type="ECO:0000313" key="2">
    <source>
        <dbReference type="Proteomes" id="UP000304912"/>
    </source>
</evidence>
<dbReference type="OrthoDB" id="9821393at2"/>
<reference evidence="1 2" key="1">
    <citation type="submission" date="2019-04" db="EMBL/GenBank/DDBJ databases">
        <title>Salinimonas iocasae sp. nov., a halophilic bacterium isolated from the outer tube casing of tubeworms in Okinawa Trough.</title>
        <authorList>
            <person name="Zhang H."/>
            <person name="Wang H."/>
            <person name="Li C."/>
        </authorList>
    </citation>
    <scope>NUCLEOTIDE SEQUENCE [LARGE SCALE GENOMIC DNA]</scope>
    <source>
        <strain evidence="1 2">KX18D6</strain>
        <plasmid evidence="1 2">plas12</plasmid>
    </source>
</reference>
<keyword evidence="2" id="KW-1185">Reference proteome</keyword>
<organism evidence="1 2">
    <name type="scientific">Salinimonas iocasae</name>
    <dbReference type="NCBI Taxonomy" id="2572577"/>
    <lineage>
        <taxon>Bacteria</taxon>
        <taxon>Pseudomonadati</taxon>
        <taxon>Pseudomonadota</taxon>
        <taxon>Gammaproteobacteria</taxon>
        <taxon>Alteromonadales</taxon>
        <taxon>Alteromonadaceae</taxon>
        <taxon>Alteromonas/Salinimonas group</taxon>
        <taxon>Salinimonas</taxon>
    </lineage>
</organism>
<geneLocation type="plasmid" evidence="1 2">
    <name>plas12</name>
</geneLocation>
<keyword evidence="1" id="KW-0614">Plasmid</keyword>
<name>A0A5B7YID5_9ALTE</name>
<dbReference type="KEGG" id="salk:FBQ74_17305"/>
<gene>
    <name evidence="1" type="ORF">FBQ74_17305</name>
</gene>
<accession>A0A5B7YID5</accession>
<protein>
    <submittedName>
        <fullName evidence="1">Uncharacterized protein</fullName>
    </submittedName>
</protein>